<sequence length="258" mass="28651">VPKGDLILIAGPSRNELRVYSLIPSNGSPIFASKIPKANCSDDALLSNPSRPPTPEKTISSSLKSEMRESSPRLILAVAILAAKYGCALTLTATAEHWLSPRIMNNIAQSGVVHPEKKRLLLATYWFRHERAFEPGSLRMITEISESFSCLANGESVKDRAVALRIATELFFAPISLHIPYMAFRRNRLKWGANSRTGPGTQRNLTIFVHADDEADSHNTLLRVQHPQTNSLEEAGFPPSREHKSGHYCRHILSPPQR</sequence>
<evidence type="ECO:0000313" key="2">
    <source>
        <dbReference type="EMBL" id="KAK1482035.1"/>
    </source>
</evidence>
<gene>
    <name evidence="2" type="ORF">CTAM01_13749</name>
</gene>
<reference evidence="2 3" key="1">
    <citation type="submission" date="2016-10" db="EMBL/GenBank/DDBJ databases">
        <title>The genome sequence of Colletotrichum fioriniae PJ7.</title>
        <authorList>
            <person name="Baroncelli R."/>
        </authorList>
    </citation>
    <scope>NUCLEOTIDE SEQUENCE [LARGE SCALE GENOMIC DNA]</scope>
    <source>
        <strain evidence="2 3">Tom-12</strain>
    </source>
</reference>
<proteinExistence type="predicted"/>
<organism evidence="2 3">
    <name type="scientific">Colletotrichum tamarilloi</name>
    <dbReference type="NCBI Taxonomy" id="1209934"/>
    <lineage>
        <taxon>Eukaryota</taxon>
        <taxon>Fungi</taxon>
        <taxon>Dikarya</taxon>
        <taxon>Ascomycota</taxon>
        <taxon>Pezizomycotina</taxon>
        <taxon>Sordariomycetes</taxon>
        <taxon>Hypocreomycetidae</taxon>
        <taxon>Glomerellales</taxon>
        <taxon>Glomerellaceae</taxon>
        <taxon>Colletotrichum</taxon>
        <taxon>Colletotrichum acutatum species complex</taxon>
    </lineage>
</organism>
<name>A0ABQ9QR68_9PEZI</name>
<evidence type="ECO:0000256" key="1">
    <source>
        <dbReference type="SAM" id="MobiDB-lite"/>
    </source>
</evidence>
<dbReference type="RefSeq" id="XP_060375664.1">
    <property type="nucleotide sequence ID" value="XM_060529751.1"/>
</dbReference>
<dbReference type="EMBL" id="MLFU01000104">
    <property type="protein sequence ID" value="KAK1482035.1"/>
    <property type="molecule type" value="Genomic_DNA"/>
</dbReference>
<feature type="region of interest" description="Disordered" evidence="1">
    <location>
        <begin position="42"/>
        <end position="64"/>
    </location>
</feature>
<accession>A0ABQ9QR68</accession>
<comment type="caution">
    <text evidence="2">The sequence shown here is derived from an EMBL/GenBank/DDBJ whole genome shotgun (WGS) entry which is preliminary data.</text>
</comment>
<feature type="non-terminal residue" evidence="2">
    <location>
        <position position="1"/>
    </location>
</feature>
<feature type="region of interest" description="Disordered" evidence="1">
    <location>
        <begin position="228"/>
        <end position="258"/>
    </location>
</feature>
<dbReference type="GeneID" id="85413989"/>
<dbReference type="Proteomes" id="UP001227543">
    <property type="component" value="Unassembled WGS sequence"/>
</dbReference>
<protein>
    <submittedName>
        <fullName evidence="2">Uncharacterized protein</fullName>
    </submittedName>
</protein>
<keyword evidence="3" id="KW-1185">Reference proteome</keyword>
<evidence type="ECO:0000313" key="3">
    <source>
        <dbReference type="Proteomes" id="UP001227543"/>
    </source>
</evidence>